<proteinExistence type="predicted"/>
<sequence length="119" mass="13620">MKFEGNTYRWPPFGDFLGWHPHLHVLCTDGCFYGNGPAKAGFRVARLFELKQLEEIFPAKTGSTTGTRFFPRNAGSLSKEKITEHQVDMLMKWPHSRFNLFCGPKLQHGDKMPQGIPPR</sequence>
<accession>A0A8J6N2A0</accession>
<evidence type="ECO:0000313" key="3">
    <source>
        <dbReference type="Proteomes" id="UP000650524"/>
    </source>
</evidence>
<dbReference type="AlphaFoldDB" id="A0A8J6N2A0"/>
<dbReference type="InterPro" id="IPR007069">
    <property type="entry name" value="Transposase_32"/>
</dbReference>
<comment type="caution">
    <text evidence="2">The sequence shown here is derived from an EMBL/GenBank/DDBJ whole genome shotgun (WGS) entry which is preliminary data.</text>
</comment>
<dbReference type="Proteomes" id="UP000650524">
    <property type="component" value="Unassembled WGS sequence"/>
</dbReference>
<dbReference type="GO" id="GO:0003677">
    <property type="term" value="F:DNA binding"/>
    <property type="evidence" value="ECO:0007669"/>
    <property type="project" value="InterPro"/>
</dbReference>
<dbReference type="Pfam" id="PF04986">
    <property type="entry name" value="Y2_Tnp"/>
    <property type="match status" value="1"/>
</dbReference>
<gene>
    <name evidence="2" type="ORF">H8E19_14240</name>
</gene>
<protein>
    <submittedName>
        <fullName evidence="2">Transposase</fullName>
    </submittedName>
</protein>
<reference evidence="2 3" key="1">
    <citation type="submission" date="2020-08" db="EMBL/GenBank/DDBJ databases">
        <title>Bridging the membrane lipid divide: bacteria of the FCB group superphylum have the potential to synthesize archaeal ether lipids.</title>
        <authorList>
            <person name="Villanueva L."/>
            <person name="Von Meijenfeldt F.A.B."/>
            <person name="Westbye A.B."/>
            <person name="Yadav S."/>
            <person name="Hopmans E.C."/>
            <person name="Dutilh B.E."/>
            <person name="Sinninghe Damste J.S."/>
        </authorList>
    </citation>
    <scope>NUCLEOTIDE SEQUENCE [LARGE SCALE GENOMIC DNA]</scope>
    <source>
        <strain evidence="2">NIOZ-UU27</strain>
    </source>
</reference>
<dbReference type="GO" id="GO:0006313">
    <property type="term" value="P:DNA transposition"/>
    <property type="evidence" value="ECO:0007669"/>
    <property type="project" value="InterPro"/>
</dbReference>
<evidence type="ECO:0000313" key="2">
    <source>
        <dbReference type="EMBL" id="MBC8178561.1"/>
    </source>
</evidence>
<dbReference type="EMBL" id="JACNJD010000288">
    <property type="protein sequence ID" value="MBC8178561.1"/>
    <property type="molecule type" value="Genomic_DNA"/>
</dbReference>
<organism evidence="2 3">
    <name type="scientific">Candidatus Desulfacyla euxinica</name>
    <dbReference type="NCBI Taxonomy" id="2841693"/>
    <lineage>
        <taxon>Bacteria</taxon>
        <taxon>Deltaproteobacteria</taxon>
        <taxon>Candidatus Desulfacyla</taxon>
    </lineage>
</organism>
<name>A0A8J6N2A0_9DELT</name>
<feature type="domain" description="Transposase IS801/IS1294" evidence="1">
    <location>
        <begin position="13"/>
        <end position="111"/>
    </location>
</feature>
<evidence type="ECO:0000259" key="1">
    <source>
        <dbReference type="Pfam" id="PF04986"/>
    </source>
</evidence>
<dbReference type="GO" id="GO:0004803">
    <property type="term" value="F:transposase activity"/>
    <property type="evidence" value="ECO:0007669"/>
    <property type="project" value="InterPro"/>
</dbReference>